<proteinExistence type="evidence at transcript level"/>
<feature type="region of interest" description="Disordered" evidence="1">
    <location>
        <begin position="1"/>
        <end position="24"/>
    </location>
</feature>
<dbReference type="AlphaFoldDB" id="I7G860"/>
<keyword evidence="2" id="KW-0472">Membrane</keyword>
<feature type="transmembrane region" description="Helical" evidence="2">
    <location>
        <begin position="35"/>
        <end position="57"/>
    </location>
</feature>
<feature type="compositionally biased region" description="Low complexity" evidence="1">
    <location>
        <begin position="1"/>
        <end position="23"/>
    </location>
</feature>
<reference evidence="3" key="1">
    <citation type="journal article" date="2007" name="PLoS Biol.">
        <title>Rate of evolution in brain-expressed genes in humans and other primates.</title>
        <authorList>
            <person name="Wang H.-Y."/>
            <person name="Chien H.-C."/>
            <person name="Osada N."/>
            <person name="Hashimoto K."/>
            <person name="Sugano S."/>
            <person name="Gojobori T."/>
            <person name="Chou C.-K."/>
            <person name="Tsai S.-F."/>
            <person name="Wu C.-I."/>
            <person name="Shen C.-K.J."/>
        </authorList>
    </citation>
    <scope>NUCLEOTIDE SEQUENCE</scope>
</reference>
<keyword evidence="2" id="KW-0812">Transmembrane</keyword>
<evidence type="ECO:0000256" key="1">
    <source>
        <dbReference type="SAM" id="MobiDB-lite"/>
    </source>
</evidence>
<sequence length="58" mass="6459">MLVRLVSNSQPQVNSPSSASQSAGITGMSHCTWPFIFFLVVLPCHLLYAFLFVYLLII</sequence>
<keyword evidence="2" id="KW-1133">Transmembrane helix</keyword>
<evidence type="ECO:0000256" key="2">
    <source>
        <dbReference type="SAM" id="Phobius"/>
    </source>
</evidence>
<dbReference type="EMBL" id="AB173816">
    <property type="protein sequence ID" value="BAE90878.1"/>
    <property type="molecule type" value="mRNA"/>
</dbReference>
<protein>
    <submittedName>
        <fullName evidence="3">Macaca fascicularis brain cDNA clone: QmoA-10446, similar to human calcium modulating ligand (CAMLG), mRNA, RefSeq: NM_001745.2</fullName>
    </submittedName>
</protein>
<name>I7G860_MACFA</name>
<evidence type="ECO:0000313" key="3">
    <source>
        <dbReference type="EMBL" id="BAE90878.1"/>
    </source>
</evidence>
<organism evidence="3">
    <name type="scientific">Macaca fascicularis</name>
    <name type="common">Crab-eating macaque</name>
    <name type="synonym">Cynomolgus monkey</name>
    <dbReference type="NCBI Taxonomy" id="9541"/>
    <lineage>
        <taxon>Eukaryota</taxon>
        <taxon>Metazoa</taxon>
        <taxon>Chordata</taxon>
        <taxon>Craniata</taxon>
        <taxon>Vertebrata</taxon>
        <taxon>Euteleostomi</taxon>
        <taxon>Mammalia</taxon>
        <taxon>Eutheria</taxon>
        <taxon>Euarchontoglires</taxon>
        <taxon>Primates</taxon>
        <taxon>Haplorrhini</taxon>
        <taxon>Catarrhini</taxon>
        <taxon>Cercopithecidae</taxon>
        <taxon>Cercopithecinae</taxon>
        <taxon>Macaca</taxon>
    </lineage>
</organism>
<accession>I7G860</accession>